<evidence type="ECO:0000313" key="4">
    <source>
        <dbReference type="Proteomes" id="UP000219565"/>
    </source>
</evidence>
<feature type="transmembrane region" description="Helical" evidence="2">
    <location>
        <begin position="30"/>
        <end position="60"/>
    </location>
</feature>
<protein>
    <submittedName>
        <fullName evidence="3">Uncharacterized protein</fullName>
    </submittedName>
</protein>
<accession>A0A285LX97</accession>
<proteinExistence type="predicted"/>
<keyword evidence="2" id="KW-0472">Membrane</keyword>
<evidence type="ECO:0000256" key="2">
    <source>
        <dbReference type="SAM" id="Phobius"/>
    </source>
</evidence>
<keyword evidence="2" id="KW-1133">Transmembrane helix</keyword>
<keyword evidence="2" id="KW-0812">Transmembrane</keyword>
<organism evidence="3 4">
    <name type="scientific">Nocardia amikacinitolerans</name>
    <dbReference type="NCBI Taxonomy" id="756689"/>
    <lineage>
        <taxon>Bacteria</taxon>
        <taxon>Bacillati</taxon>
        <taxon>Actinomycetota</taxon>
        <taxon>Actinomycetes</taxon>
        <taxon>Mycobacteriales</taxon>
        <taxon>Nocardiaceae</taxon>
        <taxon>Nocardia</taxon>
    </lineage>
</organism>
<dbReference type="AlphaFoldDB" id="A0A285LX97"/>
<feature type="compositionally biased region" description="Basic and acidic residues" evidence="1">
    <location>
        <begin position="1"/>
        <end position="20"/>
    </location>
</feature>
<gene>
    <name evidence="3" type="ORF">SAMN04244553_6547</name>
</gene>
<reference evidence="3 4" key="1">
    <citation type="submission" date="2017-09" db="EMBL/GenBank/DDBJ databases">
        <authorList>
            <person name="Ehlers B."/>
            <person name="Leendertz F.H."/>
        </authorList>
    </citation>
    <scope>NUCLEOTIDE SEQUENCE [LARGE SCALE GENOMIC DNA]</scope>
    <source>
        <strain evidence="3 4">DSM 45537</strain>
    </source>
</reference>
<dbReference type="Proteomes" id="UP000219565">
    <property type="component" value="Unassembled WGS sequence"/>
</dbReference>
<dbReference type="EMBL" id="OBEG01000009">
    <property type="protein sequence ID" value="SNY89528.1"/>
    <property type="molecule type" value="Genomic_DNA"/>
</dbReference>
<evidence type="ECO:0000313" key="3">
    <source>
        <dbReference type="EMBL" id="SNY89528.1"/>
    </source>
</evidence>
<dbReference type="STRING" id="1379680.GCA_001612615_04452"/>
<sequence>MIPHPEGRRPAIFADRDHPAPRRGRHRLPLLVLVVILLLFTGSGRTAVAVGAVWAVAVVAGYRMTKRAVRPAGLSGEVEDDSARLQ</sequence>
<keyword evidence="4" id="KW-1185">Reference proteome</keyword>
<feature type="region of interest" description="Disordered" evidence="1">
    <location>
        <begin position="1"/>
        <end position="23"/>
    </location>
</feature>
<evidence type="ECO:0000256" key="1">
    <source>
        <dbReference type="SAM" id="MobiDB-lite"/>
    </source>
</evidence>
<name>A0A285LX97_9NOCA</name>